<dbReference type="AlphaFoldDB" id="A0A8S3Y695"/>
<evidence type="ECO:0000256" key="4">
    <source>
        <dbReference type="ARBA" id="ARBA00011355"/>
    </source>
</evidence>
<evidence type="ECO:0000256" key="2">
    <source>
        <dbReference type="ARBA" id="ARBA00001974"/>
    </source>
</evidence>
<dbReference type="Pfam" id="PF05199">
    <property type="entry name" value="GMC_oxred_C"/>
    <property type="match status" value="1"/>
</dbReference>
<evidence type="ECO:0000256" key="17">
    <source>
        <dbReference type="ARBA" id="ARBA00047658"/>
    </source>
</evidence>
<dbReference type="GO" id="GO:0046872">
    <property type="term" value="F:metal ion binding"/>
    <property type="evidence" value="ECO:0007669"/>
    <property type="project" value="UniProtKB-KW"/>
</dbReference>
<evidence type="ECO:0000256" key="16">
    <source>
        <dbReference type="ARBA" id="ARBA00032766"/>
    </source>
</evidence>
<evidence type="ECO:0000256" key="12">
    <source>
        <dbReference type="ARBA" id="ARBA00022833"/>
    </source>
</evidence>
<dbReference type="InterPro" id="IPR000172">
    <property type="entry name" value="GMC_OxRdtase_N"/>
</dbReference>
<dbReference type="GO" id="GO:0016614">
    <property type="term" value="F:oxidoreductase activity, acting on CH-OH group of donors"/>
    <property type="evidence" value="ECO:0007669"/>
    <property type="project" value="InterPro"/>
</dbReference>
<evidence type="ECO:0000256" key="5">
    <source>
        <dbReference type="ARBA" id="ARBA00012656"/>
    </source>
</evidence>
<evidence type="ECO:0000256" key="3">
    <source>
        <dbReference type="ARBA" id="ARBA00010497"/>
    </source>
</evidence>
<protein>
    <recommendedName>
        <fullName evidence="5">protein geranylgeranyltransferase type II</fullName>
        <ecNumber evidence="5">2.5.1.60</ecNumber>
    </recommendedName>
    <alternativeName>
        <fullName evidence="13">Geranylgeranyl transferase type II subunit beta</fullName>
    </alternativeName>
    <alternativeName>
        <fullName evidence="15">Rab geranyl-geranyltransferase subunit beta</fullName>
    </alternativeName>
    <alternativeName>
        <fullName evidence="14">Rab geranylgeranyltransferase subunit beta</fullName>
    </alternativeName>
    <alternativeName>
        <fullName evidence="16">Type II protein geranyl-geranyltransferase subunit beta</fullName>
    </alternativeName>
</protein>
<dbReference type="Pfam" id="PF00732">
    <property type="entry name" value="GMC_oxred_N"/>
    <property type="match status" value="1"/>
</dbReference>
<comment type="caution">
    <text evidence="19">The sequence shown here is derived from an EMBL/GenBank/DDBJ whole genome shotgun (WGS) entry which is preliminary data.</text>
</comment>
<dbReference type="OrthoDB" id="5428259at2759"/>
<dbReference type="PANTHER" id="PTHR11552:SF147">
    <property type="entry name" value="CHOLINE DEHYDROGENASE, MITOCHONDRIAL"/>
    <property type="match status" value="1"/>
</dbReference>
<comment type="cofactor">
    <cofactor evidence="1">
        <name>Zn(2+)</name>
        <dbReference type="ChEBI" id="CHEBI:29105"/>
    </cofactor>
</comment>
<reference evidence="19" key="1">
    <citation type="submission" date="2021-04" db="EMBL/GenBank/DDBJ databases">
        <authorList>
            <person name="Tunstrom K."/>
        </authorList>
    </citation>
    <scope>NUCLEOTIDE SEQUENCE</scope>
</reference>
<evidence type="ECO:0000256" key="9">
    <source>
        <dbReference type="ARBA" id="ARBA00022723"/>
    </source>
</evidence>
<dbReference type="EC" id="2.5.1.60" evidence="5"/>
<dbReference type="EMBL" id="CAJQZP010001507">
    <property type="protein sequence ID" value="CAG5051686.1"/>
    <property type="molecule type" value="Genomic_DNA"/>
</dbReference>
<dbReference type="Pfam" id="PF00432">
    <property type="entry name" value="Prenyltrans"/>
    <property type="match status" value="1"/>
</dbReference>
<dbReference type="GO" id="GO:0050660">
    <property type="term" value="F:flavin adenine dinucleotide binding"/>
    <property type="evidence" value="ECO:0007669"/>
    <property type="project" value="InterPro"/>
</dbReference>
<dbReference type="GO" id="GO:0072657">
    <property type="term" value="P:protein localization to membrane"/>
    <property type="evidence" value="ECO:0007669"/>
    <property type="project" value="UniProtKB-ARBA"/>
</dbReference>
<keyword evidence="11" id="KW-0274">FAD</keyword>
<evidence type="ECO:0000256" key="1">
    <source>
        <dbReference type="ARBA" id="ARBA00001947"/>
    </source>
</evidence>
<evidence type="ECO:0000256" key="7">
    <source>
        <dbReference type="ARBA" id="ARBA00022630"/>
    </source>
</evidence>
<evidence type="ECO:0000256" key="8">
    <source>
        <dbReference type="ARBA" id="ARBA00022679"/>
    </source>
</evidence>
<dbReference type="InterPro" id="IPR012132">
    <property type="entry name" value="GMC_OxRdtase"/>
</dbReference>
<evidence type="ECO:0000313" key="20">
    <source>
        <dbReference type="Proteomes" id="UP000691718"/>
    </source>
</evidence>
<dbReference type="PROSITE" id="PS00624">
    <property type="entry name" value="GMC_OXRED_2"/>
    <property type="match status" value="1"/>
</dbReference>
<evidence type="ECO:0000313" key="19">
    <source>
        <dbReference type="EMBL" id="CAG5051686.1"/>
    </source>
</evidence>
<gene>
    <name evidence="19" type="ORF">PAPOLLO_LOCUS25154</name>
</gene>
<keyword evidence="6" id="KW-0637">Prenyltransferase</keyword>
<dbReference type="PANTHER" id="PTHR11552">
    <property type="entry name" value="GLUCOSE-METHANOL-CHOLINE GMC OXIDOREDUCTASE"/>
    <property type="match status" value="1"/>
</dbReference>
<keyword evidence="12" id="KW-0862">Zinc</keyword>
<keyword evidence="9" id="KW-0479">Metal-binding</keyword>
<keyword evidence="10" id="KW-0677">Repeat</keyword>
<dbReference type="InterPro" id="IPR001330">
    <property type="entry name" value="Prenyltrans"/>
</dbReference>
<dbReference type="Proteomes" id="UP000691718">
    <property type="component" value="Unassembled WGS sequence"/>
</dbReference>
<evidence type="ECO:0000256" key="15">
    <source>
        <dbReference type="ARBA" id="ARBA00032712"/>
    </source>
</evidence>
<evidence type="ECO:0000259" key="18">
    <source>
        <dbReference type="PROSITE" id="PS00624"/>
    </source>
</evidence>
<evidence type="ECO:0000256" key="11">
    <source>
        <dbReference type="ARBA" id="ARBA00022827"/>
    </source>
</evidence>
<name>A0A8S3Y695_PARAO</name>
<keyword evidence="7" id="KW-0285">Flavoprotein</keyword>
<dbReference type="InterPro" id="IPR007867">
    <property type="entry name" value="GMC_OxRtase_C"/>
</dbReference>
<proteinExistence type="inferred from homology"/>
<keyword evidence="20" id="KW-1185">Reference proteome</keyword>
<comment type="subunit">
    <text evidence="4">Heterodimer of an alpha and a beta subunit.</text>
</comment>
<evidence type="ECO:0000256" key="6">
    <source>
        <dbReference type="ARBA" id="ARBA00022602"/>
    </source>
</evidence>
<evidence type="ECO:0000256" key="14">
    <source>
        <dbReference type="ARBA" id="ARBA00031218"/>
    </source>
</evidence>
<comment type="cofactor">
    <cofactor evidence="2">
        <name>FAD</name>
        <dbReference type="ChEBI" id="CHEBI:57692"/>
    </cofactor>
</comment>
<dbReference type="InterPro" id="IPR026873">
    <property type="entry name" value="Ptb1"/>
</dbReference>
<comment type="similarity">
    <text evidence="3">Belongs to the protein prenyltransferase subunit beta family.</text>
</comment>
<feature type="domain" description="Glucose-methanol-choline oxidoreductase N-terminal" evidence="18">
    <location>
        <begin position="555"/>
        <end position="569"/>
    </location>
</feature>
<accession>A0A8S3Y695</accession>
<organism evidence="19 20">
    <name type="scientific">Parnassius apollo</name>
    <name type="common">Apollo butterfly</name>
    <name type="synonym">Papilio apollo</name>
    <dbReference type="NCBI Taxonomy" id="110799"/>
    <lineage>
        <taxon>Eukaryota</taxon>
        <taxon>Metazoa</taxon>
        <taxon>Ecdysozoa</taxon>
        <taxon>Arthropoda</taxon>
        <taxon>Hexapoda</taxon>
        <taxon>Insecta</taxon>
        <taxon>Pterygota</taxon>
        <taxon>Neoptera</taxon>
        <taxon>Endopterygota</taxon>
        <taxon>Lepidoptera</taxon>
        <taxon>Glossata</taxon>
        <taxon>Ditrysia</taxon>
        <taxon>Papilionoidea</taxon>
        <taxon>Papilionidae</taxon>
        <taxon>Parnassiinae</taxon>
        <taxon>Parnassini</taxon>
        <taxon>Parnassius</taxon>
        <taxon>Parnassius</taxon>
    </lineage>
</organism>
<comment type="catalytic activity">
    <reaction evidence="17">
        <text>geranylgeranyl diphosphate + L-cysteinyl-[protein] = S-geranylgeranyl-L-cysteinyl-[protein] + diphosphate</text>
        <dbReference type="Rhea" id="RHEA:21240"/>
        <dbReference type="Rhea" id="RHEA-COMP:10131"/>
        <dbReference type="Rhea" id="RHEA-COMP:11537"/>
        <dbReference type="ChEBI" id="CHEBI:29950"/>
        <dbReference type="ChEBI" id="CHEBI:33019"/>
        <dbReference type="ChEBI" id="CHEBI:57533"/>
        <dbReference type="ChEBI" id="CHEBI:86021"/>
        <dbReference type="EC" id="2.5.1.60"/>
    </reaction>
</comment>
<keyword evidence="8" id="KW-0808">Transferase</keyword>
<dbReference type="FunFam" id="1.50.10.20:FF:000012">
    <property type="entry name" value="Geranylgeranyl transferase type-2 subunit beta"/>
    <property type="match status" value="1"/>
</dbReference>
<dbReference type="GO" id="GO:0004663">
    <property type="term" value="F:Rab geranylgeranyltransferase activity"/>
    <property type="evidence" value="ECO:0007669"/>
    <property type="project" value="UniProtKB-EC"/>
</dbReference>
<evidence type="ECO:0000256" key="10">
    <source>
        <dbReference type="ARBA" id="ARBA00022737"/>
    </source>
</evidence>
<dbReference type="CDD" id="cd02894">
    <property type="entry name" value="GGTase-II"/>
    <property type="match status" value="1"/>
</dbReference>
<evidence type="ECO:0000256" key="13">
    <source>
        <dbReference type="ARBA" id="ARBA00030816"/>
    </source>
</evidence>
<sequence>MAFTKKDVTLSEDRPKTLLLQKHSDYLASYGLNKDDYEYCMTEYLRMSGIYWSLTAMEIMNESSRMPKEEIIEFISSCQDKESGGISASIGHDPHMLYTLSAIQVLSMYDRVDAIDAEGVVRYVASMQQEDGSFFGDQWGEVDTRFSFCAVMCLSLLHRLDAININKAVDFVLSCMNFDGGFGSKPGSESHAGLIYCCVGTLSICKRMDALHADELAWWLCERQLPSGGLNGRPEKLPDLCYSWWVMSSLSMLNRIHWVDKKNLEQFILACQDPETGGFSDRPGDITDPFHTLFGLAVGVNLFLCFTRVFYYSDVFFANVNRNLLQEYDYIIVGAGTAGSLIAHRIATETNFTFMVFEAGGKSNFLYEIPIIGPLLHGSVYDWQYETTPQENACLAMVDKKCKLTQGKIVGGSSKLNNMIHVRGNLSHYTEWFHGVHNEEYFRQHFDFLEEYLLNIDDIPYQSEMTDAILDAAKELGYQKLDIDFKKGFRKSRVTHKNGKRWTTSDMLDLDKHVTTNALVEKVLIIDNKSYGVSVRILDKKHIVLARRGVILSAGTLNTPKILQLSGIGPSKLLKSLNIPPIQDLPVGLNLQDHVGSGLDLILLSKALSVSAANIINPLNLFHYFQGKGPWTNPGCEVLGFLSTKNLTTPDIEIMFLPVGIASDRGSLLRKLIGISDEVWHGYFTKTFNNHTATFFTVILHPKSKGSVFIKSTDPKIPPLVNPRYLSAKEDVDTLIAGLKLAIKFIKTDSLKTIEAYLNTNPFPGCTQFPFFSDRYLECYVRHLTLTSYHPVGTCSMGLPESKSSVVDTSFRVLNIQNLYVADASVLPTLPSGNINAAVIVMANIFFEKNIKYVSHYSDKVFHCHRYDQIYQYLFKVCN</sequence>